<keyword evidence="9" id="KW-0812">Transmembrane</keyword>
<protein>
    <recommendedName>
        <fullName evidence="2">histidine kinase</fullName>
        <ecNumber evidence="2">2.7.13.3</ecNumber>
    </recommendedName>
</protein>
<evidence type="ECO:0000259" key="11">
    <source>
        <dbReference type="Pfam" id="PF07730"/>
    </source>
</evidence>
<dbReference type="EC" id="2.7.13.3" evidence="2"/>
<comment type="catalytic activity">
    <reaction evidence="1">
        <text>ATP + protein L-histidine = ADP + protein N-phospho-L-histidine.</text>
        <dbReference type="EC" id="2.7.13.3"/>
    </reaction>
</comment>
<proteinExistence type="predicted"/>
<dbReference type="OrthoDB" id="227596at2"/>
<keyword evidence="5" id="KW-0547">Nucleotide-binding</keyword>
<dbReference type="STRING" id="235985.SAMN05414137_12396"/>
<dbReference type="InterPro" id="IPR011712">
    <property type="entry name" value="Sig_transdc_His_kin_sub3_dim/P"/>
</dbReference>
<dbReference type="GO" id="GO:0005524">
    <property type="term" value="F:ATP binding"/>
    <property type="evidence" value="ECO:0007669"/>
    <property type="project" value="UniProtKB-KW"/>
</dbReference>
<keyword evidence="13" id="KW-1185">Reference proteome</keyword>
<dbReference type="Pfam" id="PF02518">
    <property type="entry name" value="HATPase_c"/>
    <property type="match status" value="1"/>
</dbReference>
<evidence type="ECO:0000256" key="8">
    <source>
        <dbReference type="ARBA" id="ARBA00023012"/>
    </source>
</evidence>
<keyword evidence="4" id="KW-0808">Transferase</keyword>
<dbReference type="SUPFAM" id="SSF55874">
    <property type="entry name" value="ATPase domain of HSP90 chaperone/DNA topoisomerase II/histidine kinase"/>
    <property type="match status" value="1"/>
</dbReference>
<evidence type="ECO:0000313" key="13">
    <source>
        <dbReference type="Proteomes" id="UP000183015"/>
    </source>
</evidence>
<evidence type="ECO:0000256" key="9">
    <source>
        <dbReference type="SAM" id="Phobius"/>
    </source>
</evidence>
<dbReference type="PANTHER" id="PTHR24421:SF10">
    <property type="entry name" value="NITRATE_NITRITE SENSOR PROTEIN NARQ"/>
    <property type="match status" value="1"/>
</dbReference>
<dbReference type="PANTHER" id="PTHR24421">
    <property type="entry name" value="NITRATE/NITRITE SENSOR PROTEIN NARX-RELATED"/>
    <property type="match status" value="1"/>
</dbReference>
<name>A0A1H7XBQ3_STRJI</name>
<keyword evidence="9" id="KW-1133">Transmembrane helix</keyword>
<keyword evidence="3" id="KW-0597">Phosphoprotein</keyword>
<feature type="transmembrane region" description="Helical" evidence="9">
    <location>
        <begin position="26"/>
        <end position="43"/>
    </location>
</feature>
<feature type="transmembrane region" description="Helical" evidence="9">
    <location>
        <begin position="140"/>
        <end position="160"/>
    </location>
</feature>
<keyword evidence="6 12" id="KW-0418">Kinase</keyword>
<feature type="transmembrane region" description="Helical" evidence="9">
    <location>
        <begin position="109"/>
        <end position="128"/>
    </location>
</feature>
<dbReference type="Gene3D" id="1.20.5.1930">
    <property type="match status" value="1"/>
</dbReference>
<accession>A0A1H7XBQ3</accession>
<evidence type="ECO:0000256" key="1">
    <source>
        <dbReference type="ARBA" id="ARBA00000085"/>
    </source>
</evidence>
<evidence type="ECO:0000256" key="5">
    <source>
        <dbReference type="ARBA" id="ARBA00022741"/>
    </source>
</evidence>
<dbReference type="EMBL" id="FOAZ01000023">
    <property type="protein sequence ID" value="SEM31256.1"/>
    <property type="molecule type" value="Genomic_DNA"/>
</dbReference>
<keyword evidence="9" id="KW-0472">Membrane</keyword>
<feature type="transmembrane region" description="Helical" evidence="9">
    <location>
        <begin position="85"/>
        <end position="102"/>
    </location>
</feature>
<feature type="domain" description="Histidine kinase/HSP90-like ATPase" evidence="10">
    <location>
        <begin position="303"/>
        <end position="398"/>
    </location>
</feature>
<evidence type="ECO:0000256" key="6">
    <source>
        <dbReference type="ARBA" id="ARBA00022777"/>
    </source>
</evidence>
<keyword evidence="7" id="KW-0067">ATP-binding</keyword>
<evidence type="ECO:0000256" key="3">
    <source>
        <dbReference type="ARBA" id="ARBA00022553"/>
    </source>
</evidence>
<dbReference type="Pfam" id="PF07730">
    <property type="entry name" value="HisKA_3"/>
    <property type="match status" value="1"/>
</dbReference>
<evidence type="ECO:0000259" key="10">
    <source>
        <dbReference type="Pfam" id="PF02518"/>
    </source>
</evidence>
<dbReference type="GO" id="GO:0000155">
    <property type="term" value="F:phosphorelay sensor kinase activity"/>
    <property type="evidence" value="ECO:0007669"/>
    <property type="project" value="InterPro"/>
</dbReference>
<evidence type="ECO:0000256" key="7">
    <source>
        <dbReference type="ARBA" id="ARBA00022840"/>
    </source>
</evidence>
<feature type="domain" description="Signal transduction histidine kinase subgroup 3 dimerisation and phosphoacceptor" evidence="11">
    <location>
        <begin position="192"/>
        <end position="255"/>
    </location>
</feature>
<dbReference type="GO" id="GO:0016020">
    <property type="term" value="C:membrane"/>
    <property type="evidence" value="ECO:0007669"/>
    <property type="project" value="InterPro"/>
</dbReference>
<gene>
    <name evidence="12" type="ORF">SAMN05414137_12396</name>
</gene>
<dbReference type="GO" id="GO:0046983">
    <property type="term" value="F:protein dimerization activity"/>
    <property type="evidence" value="ECO:0007669"/>
    <property type="project" value="InterPro"/>
</dbReference>
<dbReference type="AlphaFoldDB" id="A0A1H7XBQ3"/>
<dbReference type="CDD" id="cd16917">
    <property type="entry name" value="HATPase_UhpB-NarQ-NarX-like"/>
    <property type="match status" value="1"/>
</dbReference>
<dbReference type="InterPro" id="IPR003594">
    <property type="entry name" value="HATPase_dom"/>
</dbReference>
<feature type="transmembrane region" description="Helical" evidence="9">
    <location>
        <begin position="55"/>
        <end position="73"/>
    </location>
</feature>
<dbReference type="eggNOG" id="COG4585">
    <property type="taxonomic scope" value="Bacteria"/>
</dbReference>
<dbReference type="InterPro" id="IPR036890">
    <property type="entry name" value="HATPase_C_sf"/>
</dbReference>
<evidence type="ECO:0000256" key="4">
    <source>
        <dbReference type="ARBA" id="ARBA00022679"/>
    </source>
</evidence>
<dbReference type="Gene3D" id="3.30.565.10">
    <property type="entry name" value="Histidine kinase-like ATPase, C-terminal domain"/>
    <property type="match status" value="1"/>
</dbReference>
<dbReference type="Proteomes" id="UP000183015">
    <property type="component" value="Unassembled WGS sequence"/>
</dbReference>
<reference evidence="13" key="1">
    <citation type="submission" date="2016-10" db="EMBL/GenBank/DDBJ databases">
        <authorList>
            <person name="Varghese N."/>
        </authorList>
    </citation>
    <scope>NUCLEOTIDE SEQUENCE [LARGE SCALE GENOMIC DNA]</scope>
    <source>
        <strain evidence="13">DSM 45096 / BCRC 16803 / CGMCC 4.1857 / CIP 109030 / JCM 12277 / KCTC 19219 / NBRC 100920 / 33214</strain>
    </source>
</reference>
<dbReference type="InterPro" id="IPR050482">
    <property type="entry name" value="Sensor_HK_TwoCompSys"/>
</dbReference>
<keyword evidence="8" id="KW-0902">Two-component regulatory system</keyword>
<sequence>MKHRLEVWAARTWAGLKGRVMSWPGWVRYWLITVVMVGVAYLDVTEPNYPGPKDWTYWVSILACVVIVARRRYPRLVLCLTLPGLYAGTSLVAAMVALYAVARSRRAAWQAWLASAFLWFGTYLPWPISKVMTESPGDHVQRVIYASIYAIGPTALGLLVQTREALRARVQELATLRDHERELHAQTVIARERARIAREMHDVVSHQAGLIAVQAGALQVTAKDPDVREAAGTMRGLAVATLEELRSMILVLRAAGAGPTELAPQPRLADLPRLVAESEADASLDVVGYSEDALPLLPEPIERAAYRTVQEALTNARKHAPGAATSVRVELREDCLRVAVTNAAPPTGPVDRDPQLQLPGGGHGIVGLRERAALLGGTLAAGPTADGGFKIRLSLPLTASAR</sequence>
<dbReference type="RefSeq" id="WP_052439426.1">
    <property type="nucleotide sequence ID" value="NZ_BBPN01000051.1"/>
</dbReference>
<evidence type="ECO:0000313" key="12">
    <source>
        <dbReference type="EMBL" id="SEM31256.1"/>
    </source>
</evidence>
<organism evidence="12 13">
    <name type="scientific">Streptacidiphilus jiangxiensis</name>
    <dbReference type="NCBI Taxonomy" id="235985"/>
    <lineage>
        <taxon>Bacteria</taxon>
        <taxon>Bacillati</taxon>
        <taxon>Actinomycetota</taxon>
        <taxon>Actinomycetes</taxon>
        <taxon>Kitasatosporales</taxon>
        <taxon>Streptomycetaceae</taxon>
        <taxon>Streptacidiphilus</taxon>
    </lineage>
</organism>
<evidence type="ECO:0000256" key="2">
    <source>
        <dbReference type="ARBA" id="ARBA00012438"/>
    </source>
</evidence>